<accession>A0ABW4CLJ0</accession>
<organism evidence="1 2">
    <name type="scientific">Lacticaseibacillus mingshuiensis</name>
    <dbReference type="NCBI Taxonomy" id="2799574"/>
    <lineage>
        <taxon>Bacteria</taxon>
        <taxon>Bacillati</taxon>
        <taxon>Bacillota</taxon>
        <taxon>Bacilli</taxon>
        <taxon>Lactobacillales</taxon>
        <taxon>Lactobacillaceae</taxon>
        <taxon>Lacticaseibacillus</taxon>
    </lineage>
</organism>
<protein>
    <submittedName>
        <fullName evidence="1">Uncharacterized protein</fullName>
    </submittedName>
</protein>
<dbReference type="EMBL" id="JBHTOC010000019">
    <property type="protein sequence ID" value="MFD1430868.1"/>
    <property type="molecule type" value="Genomic_DNA"/>
</dbReference>
<comment type="caution">
    <text evidence="1">The sequence shown here is derived from an EMBL/GenBank/DDBJ whole genome shotgun (WGS) entry which is preliminary data.</text>
</comment>
<dbReference type="RefSeq" id="WP_203628410.1">
    <property type="nucleotide sequence ID" value="NZ_BOLQ01000027.1"/>
</dbReference>
<evidence type="ECO:0000313" key="2">
    <source>
        <dbReference type="Proteomes" id="UP001597196"/>
    </source>
</evidence>
<gene>
    <name evidence="1" type="ORF">ACFQ4P_11530</name>
</gene>
<proteinExistence type="predicted"/>
<keyword evidence="2" id="KW-1185">Reference proteome</keyword>
<dbReference type="Proteomes" id="UP001597196">
    <property type="component" value="Unassembled WGS sequence"/>
</dbReference>
<name>A0ABW4CLJ0_9LACO</name>
<sequence length="147" mass="16562">MTFRIPTYQDYLTAIPNDHITFEECGALLDEIIAAMDLTDDFYQETWETFVHTATSYTRIRADFALMTIVESSEEGTKRTAAHNSVISALAAVAKLQAQDGRDYSWAAKLNIDLTNPDVAKAKLNRRRIGDFANYITYVTALDSRLV</sequence>
<reference evidence="2" key="1">
    <citation type="journal article" date="2019" name="Int. J. Syst. Evol. Microbiol.">
        <title>The Global Catalogue of Microorganisms (GCM) 10K type strain sequencing project: providing services to taxonomists for standard genome sequencing and annotation.</title>
        <authorList>
            <consortium name="The Broad Institute Genomics Platform"/>
            <consortium name="The Broad Institute Genome Sequencing Center for Infectious Disease"/>
            <person name="Wu L."/>
            <person name="Ma J."/>
        </authorList>
    </citation>
    <scope>NUCLEOTIDE SEQUENCE [LARGE SCALE GENOMIC DNA]</scope>
    <source>
        <strain evidence="2">CCM 8980</strain>
    </source>
</reference>
<evidence type="ECO:0000313" key="1">
    <source>
        <dbReference type="EMBL" id="MFD1430868.1"/>
    </source>
</evidence>